<name>A0A2P6VPL2_9CHLO</name>
<dbReference type="AlphaFoldDB" id="A0A2P6VPL2"/>
<dbReference type="InterPro" id="IPR052579">
    <property type="entry name" value="Zinc_finger_SWIM"/>
</dbReference>
<reference evidence="2 3" key="1">
    <citation type="journal article" date="2018" name="Plant J.">
        <title>Genome sequences of Chlorella sorokiniana UTEX 1602 and Micractinium conductrix SAG 241.80: implications to maltose excretion by a green alga.</title>
        <authorList>
            <person name="Arriola M.B."/>
            <person name="Velmurugan N."/>
            <person name="Zhang Y."/>
            <person name="Plunkett M.H."/>
            <person name="Hondzo H."/>
            <person name="Barney B.M."/>
        </authorList>
    </citation>
    <scope>NUCLEOTIDE SEQUENCE [LARGE SCALE GENOMIC DNA]</scope>
    <source>
        <strain evidence="2 3">SAG 241.80</strain>
    </source>
</reference>
<gene>
    <name evidence="2" type="ORF">C2E20_1680</name>
</gene>
<proteinExistence type="predicted"/>
<evidence type="ECO:0000313" key="2">
    <source>
        <dbReference type="EMBL" id="PSC75997.1"/>
    </source>
</evidence>
<feature type="compositionally biased region" description="Acidic residues" evidence="1">
    <location>
        <begin position="9"/>
        <end position="21"/>
    </location>
</feature>
<comment type="caution">
    <text evidence="2">The sequence shown here is derived from an EMBL/GenBank/DDBJ whole genome shotgun (WGS) entry which is preliminary data.</text>
</comment>
<evidence type="ECO:0008006" key="4">
    <source>
        <dbReference type="Google" id="ProtNLM"/>
    </source>
</evidence>
<feature type="region of interest" description="Disordered" evidence="1">
    <location>
        <begin position="1"/>
        <end position="23"/>
    </location>
</feature>
<organism evidence="2 3">
    <name type="scientific">Micractinium conductrix</name>
    <dbReference type="NCBI Taxonomy" id="554055"/>
    <lineage>
        <taxon>Eukaryota</taxon>
        <taxon>Viridiplantae</taxon>
        <taxon>Chlorophyta</taxon>
        <taxon>core chlorophytes</taxon>
        <taxon>Trebouxiophyceae</taxon>
        <taxon>Chlorellales</taxon>
        <taxon>Chlorellaceae</taxon>
        <taxon>Chlorella clade</taxon>
        <taxon>Micractinium</taxon>
    </lineage>
</organism>
<dbReference type="PANTHER" id="PTHR31569">
    <property type="entry name" value="SWIM-TYPE DOMAIN-CONTAINING PROTEIN"/>
    <property type="match status" value="1"/>
</dbReference>
<dbReference type="PANTHER" id="PTHR31569:SF4">
    <property type="entry name" value="SWIM-TYPE DOMAIN-CONTAINING PROTEIN"/>
    <property type="match status" value="1"/>
</dbReference>
<feature type="region of interest" description="Disordered" evidence="1">
    <location>
        <begin position="520"/>
        <end position="550"/>
    </location>
</feature>
<accession>A0A2P6VPL2</accession>
<feature type="compositionally biased region" description="Low complexity" evidence="1">
    <location>
        <begin position="520"/>
        <end position="541"/>
    </location>
</feature>
<dbReference type="Proteomes" id="UP000239649">
    <property type="component" value="Unassembled WGS sequence"/>
</dbReference>
<evidence type="ECO:0000256" key="1">
    <source>
        <dbReference type="SAM" id="MobiDB-lite"/>
    </source>
</evidence>
<keyword evidence="3" id="KW-1185">Reference proteome</keyword>
<protein>
    <recommendedName>
        <fullName evidence="4">MULE transposase domain-containing protein</fullName>
    </recommendedName>
</protein>
<dbReference type="OrthoDB" id="10031901at2759"/>
<sequence length="566" mass="60009">MDTSSDSSEWLDSDSDWEPELEGAACKPAAAAAAAAAGGSKAGGVELRAVFECSRRQPEKESRQPSHKKPVASKKAGCLFELRVEVENGIAEVTERHGHNGHTPGNSEDVRWLPPCAAVVAKIEEYARIGLSAFKILMALMHTRLQHLAAAGQEAALAAAAADEAAPAAEVAAAGSAGAAAAAAAAAAAGAPLNLAAFQGRRGVATLRDIQKIVKRMRGAARIDSNDVAALAALVAKLEAAAPDTVLFYVPQKVDAAGSIQQRFRLCLTSPFGLRMLRAFGSELAFMDAVYGLNSYGYIQATLVVRDEYCNAVPVACCIADCETADVFEEFLEAVAKSIEQFCKTAGSGVHGKEGQLSRLRIYGHIIALQAIRDKSTFNVRCAAFLELLRTPGGGVESTKFAAYFEKEWVPRAQYWAAYGREAVRHLLSDTNNLSESSFRMLKYHIGAGKRVALRPCGAARSRCRLCSPAMGWRRQAGQVHRAQLQSVQEQEQNVPSAWKARRSRATAASSVTAMAKSSCATAARSAPNSATSASPSPSAPEGGCIAPAVYDPKSKKCKKVKTTKP</sequence>
<dbReference type="EMBL" id="LHPF02000002">
    <property type="protein sequence ID" value="PSC75997.1"/>
    <property type="molecule type" value="Genomic_DNA"/>
</dbReference>
<evidence type="ECO:0000313" key="3">
    <source>
        <dbReference type="Proteomes" id="UP000239649"/>
    </source>
</evidence>